<dbReference type="OrthoDB" id="9806624at2"/>
<dbReference type="AlphaFoldDB" id="A0A5B8LD37"/>
<evidence type="ECO:0000313" key="1">
    <source>
        <dbReference type="EMBL" id="QDZ06078.1"/>
    </source>
</evidence>
<reference evidence="1 2" key="1">
    <citation type="submission" date="2019-07" db="EMBL/GenBank/DDBJ databases">
        <title>Full genome sequence of Sphingomonas sp. 4R-6-7(HKS19).</title>
        <authorList>
            <person name="Im W.-T."/>
        </authorList>
    </citation>
    <scope>NUCLEOTIDE SEQUENCE [LARGE SCALE GENOMIC DNA]</scope>
    <source>
        <strain evidence="1 2">HKS19</strain>
    </source>
</reference>
<dbReference type="RefSeq" id="WP_146569162.1">
    <property type="nucleotide sequence ID" value="NZ_CP042306.1"/>
</dbReference>
<accession>A0A5B8LD37</accession>
<dbReference type="InterPro" id="IPR040632">
    <property type="entry name" value="Sulfotransfer_4"/>
</dbReference>
<protein>
    <submittedName>
        <fullName evidence="1">Sulfotransferase family protein</fullName>
    </submittedName>
</protein>
<sequence length="218" mass="24366">MALQVIGAGLGRTGTMTLKTALETLGFAPCHHMVEVFANMQRQAPFWLRAAKGEAVDWEELFAAYNASVDWPSAHFYAQLADRYPDAKVILTRRDPQRWYESMAETILKAMSANGPDPAPDDHPMKFVDIIIAEKTFGRDFSAANVIAAFERHNAEVQQVIPADRLLVFEAVQGWRPLCDFLGVAAPDTTFPRTNSREEFWQHTMPGELVETPMPAAT</sequence>
<dbReference type="InterPro" id="IPR027417">
    <property type="entry name" value="P-loop_NTPase"/>
</dbReference>
<dbReference type="KEGG" id="spai:FPZ24_00165"/>
<dbReference type="PANTHER" id="PTHR36978">
    <property type="entry name" value="P-LOOP CONTAINING NUCLEOTIDE TRIPHOSPHATE HYDROLASE"/>
    <property type="match status" value="1"/>
</dbReference>
<dbReference type="Gene3D" id="3.40.50.300">
    <property type="entry name" value="P-loop containing nucleotide triphosphate hydrolases"/>
    <property type="match status" value="1"/>
</dbReference>
<dbReference type="EMBL" id="CP042306">
    <property type="protein sequence ID" value="QDZ06078.1"/>
    <property type="molecule type" value="Genomic_DNA"/>
</dbReference>
<dbReference type="Proteomes" id="UP000315673">
    <property type="component" value="Chromosome"/>
</dbReference>
<dbReference type="GO" id="GO:0016740">
    <property type="term" value="F:transferase activity"/>
    <property type="evidence" value="ECO:0007669"/>
    <property type="project" value="UniProtKB-KW"/>
</dbReference>
<proteinExistence type="predicted"/>
<name>A0A5B8LD37_9SPHN</name>
<keyword evidence="1" id="KW-0808">Transferase</keyword>
<evidence type="ECO:0000313" key="2">
    <source>
        <dbReference type="Proteomes" id="UP000315673"/>
    </source>
</evidence>
<organism evidence="1 2">
    <name type="scientific">Sphingomonas panacisoli</name>
    <dbReference type="NCBI Taxonomy" id="1813879"/>
    <lineage>
        <taxon>Bacteria</taxon>
        <taxon>Pseudomonadati</taxon>
        <taxon>Pseudomonadota</taxon>
        <taxon>Alphaproteobacteria</taxon>
        <taxon>Sphingomonadales</taxon>
        <taxon>Sphingomonadaceae</taxon>
        <taxon>Sphingomonas</taxon>
    </lineage>
</organism>
<gene>
    <name evidence="1" type="ORF">FPZ24_00165</name>
</gene>
<keyword evidence="2" id="KW-1185">Reference proteome</keyword>
<dbReference type="PANTHER" id="PTHR36978:SF4">
    <property type="entry name" value="P-LOOP CONTAINING NUCLEOSIDE TRIPHOSPHATE HYDROLASE PROTEIN"/>
    <property type="match status" value="1"/>
</dbReference>
<dbReference type="Pfam" id="PF17784">
    <property type="entry name" value="Sulfotransfer_4"/>
    <property type="match status" value="1"/>
</dbReference>
<dbReference type="SUPFAM" id="SSF52540">
    <property type="entry name" value="P-loop containing nucleoside triphosphate hydrolases"/>
    <property type="match status" value="1"/>
</dbReference>